<dbReference type="AlphaFoldDB" id="A0A4Z0Q4C5"/>
<evidence type="ECO:0000313" key="1">
    <source>
        <dbReference type="EMBL" id="TGE23572.1"/>
    </source>
</evidence>
<evidence type="ECO:0000313" key="2">
    <source>
        <dbReference type="Proteomes" id="UP000298471"/>
    </source>
</evidence>
<comment type="caution">
    <text evidence="1">The sequence shown here is derived from an EMBL/GenBank/DDBJ whole genome shotgun (WGS) entry which is preliminary data.</text>
</comment>
<accession>A0A4Z0Q4C5</accession>
<organism evidence="1 2">
    <name type="scientific">Hymenobacter metallicola</name>
    <dbReference type="NCBI Taxonomy" id="2563114"/>
    <lineage>
        <taxon>Bacteria</taxon>
        <taxon>Pseudomonadati</taxon>
        <taxon>Bacteroidota</taxon>
        <taxon>Cytophagia</taxon>
        <taxon>Cytophagales</taxon>
        <taxon>Hymenobacteraceae</taxon>
        <taxon>Hymenobacter</taxon>
    </lineage>
</organism>
<reference evidence="1 2" key="1">
    <citation type="submission" date="2019-04" db="EMBL/GenBank/DDBJ databases">
        <authorList>
            <person name="Feng G."/>
            <person name="Zhang J."/>
            <person name="Zhu H."/>
        </authorList>
    </citation>
    <scope>NUCLEOTIDE SEQUENCE [LARGE SCALE GENOMIC DNA]</scope>
    <source>
        <strain evidence="1 2">9PBR-1</strain>
    </source>
</reference>
<dbReference type="OrthoDB" id="875352at2"/>
<dbReference type="RefSeq" id="WP_135397406.1">
    <property type="nucleotide sequence ID" value="NZ_SRMB01000004.1"/>
</dbReference>
<dbReference type="EMBL" id="SRMB01000004">
    <property type="protein sequence ID" value="TGE23572.1"/>
    <property type="molecule type" value="Genomic_DNA"/>
</dbReference>
<name>A0A4Z0Q4C5_9BACT</name>
<protein>
    <submittedName>
        <fullName evidence="1">Uncharacterized protein</fullName>
    </submittedName>
</protein>
<gene>
    <name evidence="1" type="ORF">E5K02_20525</name>
</gene>
<dbReference type="Proteomes" id="UP000298471">
    <property type="component" value="Unassembled WGS sequence"/>
</dbReference>
<keyword evidence="2" id="KW-1185">Reference proteome</keyword>
<proteinExistence type="predicted"/>
<sequence>MKLLFVLFPLCCLKVREVLLGWRQARSSGDMERLEAKLKTLLQNLDVNREALQAKGHPEADTQALRTLYTDLTQDSTLQDLHQIGSQTLTADNMATLNHLYTLMKEVLADGKCLYGRSDKLKARMNYTLRQLLKRVRTERDGESEA</sequence>